<evidence type="ECO:0000313" key="2">
    <source>
        <dbReference type="EMBL" id="GGY60021.1"/>
    </source>
</evidence>
<reference evidence="2" key="3">
    <citation type="submission" date="2022-12" db="EMBL/GenBank/DDBJ databases">
        <authorList>
            <person name="Sun Q."/>
            <person name="Kim S."/>
        </authorList>
    </citation>
    <scope>NUCLEOTIDE SEQUENCE</scope>
    <source>
        <strain evidence="2">KCTC 12343</strain>
    </source>
</reference>
<feature type="signal peptide" evidence="1">
    <location>
        <begin position="1"/>
        <end position="30"/>
    </location>
</feature>
<dbReference type="OrthoDB" id="8742812at2"/>
<reference evidence="2" key="1">
    <citation type="journal article" date="2014" name="Int. J. Syst. Evol. Microbiol.">
        <title>Complete genome sequence of Corynebacterium casei LMG S-19264T (=DSM 44701T), isolated from a smear-ripened cheese.</title>
        <authorList>
            <consortium name="US DOE Joint Genome Institute (JGI-PGF)"/>
            <person name="Walter F."/>
            <person name="Albersmeier A."/>
            <person name="Kalinowski J."/>
            <person name="Ruckert C."/>
        </authorList>
    </citation>
    <scope>NUCLEOTIDE SEQUENCE</scope>
    <source>
        <strain evidence="2">KCTC 12343</strain>
    </source>
</reference>
<gene>
    <name evidence="3" type="ORF">EYF70_15895</name>
    <name evidence="2" type="ORF">GCM10007387_48210</name>
</gene>
<proteinExistence type="predicted"/>
<sequence>MLELFAGARRSAARLLGAFALAGLLGAAQAHDLAPHVAIDASVPVLNATATVSDSLVTITNASPHPIAAPFTLTVGKLSAPGVAVTHPARVHRTLEVDIDVALPQGILAPGAAIAVPVRFVNPRRLPFTYQVTASGTLLTPENSVPLTVTAWRFSGDTANPRGVAAGAGVAIVVDGVVRAVTDADSQATVLVPLGQQAVAARQAPTSTGIAHLGLIAGSANSADVILAEEGEVYEEAAFRFDETVQSIIPAGAAKLTGRFIAQDGSTVRLTQLASVDAVHVPGGGRAFRLTEHFALNPDGTIRCTNLRTLGFAIGRSSTNLVVTAFDAAGNAYRARLALRTALAARTGKLVPPPSDPGLDLGGITVVGRLSLLGTYSAILTTVTNADGSFTFPAASFGQFEVSAEAQRNGRHYLAAAAAPESESQPVTLKLTSAFDLGQAPEHVAADPAASAVALDVEAADGDGASQTAALLVRQGTARVTLGYMPMVREFGGLAANGWGVRVLAGPAGTPLFDLHRQVGAQWHEFISTNSSTTTGWIERQLDVADLTRDGDIELTLQAYGVQDNAWYQPMRIAASLRSGTALTIEALTLADVSASGPAANRQVSLPAAGTANLFQRPMRIVTGKPAGAVLGNVKVQLDWGDGWDPVTVLDQAPGAGVPVDGALMHGTLTHGALIDSVLTYRAEPDQDLHAFRNPRPTQYRVTVAATAEDGTALTAERIETARWPLWRAPAHLPRYGMREPGGDDWAADRTLRWLEQNEGLLTRVDDFSGEHGLDLGHAGHADGMEFHMYHFHQFAGADAESGASNYRQLVARLRELRLQRSANAAEVALGKAAAAEVKAWIVASRAGIDRLSQADVAAVGYILGGPDSAGIAGADWGARLLTTGRVTVDGMPFDLGTGTWSNLSYFPQVNHHHHVKVTLWPDTLY</sequence>
<dbReference type="Proteomes" id="UP000292307">
    <property type="component" value="Chromosome"/>
</dbReference>
<dbReference type="EMBL" id="BMWV01000013">
    <property type="protein sequence ID" value="GGY60021.1"/>
    <property type="molecule type" value="Genomic_DNA"/>
</dbReference>
<evidence type="ECO:0000313" key="4">
    <source>
        <dbReference type="Proteomes" id="UP000292307"/>
    </source>
</evidence>
<reference evidence="3 4" key="2">
    <citation type="submission" date="2019-02" db="EMBL/GenBank/DDBJ databases">
        <title>Draft Genome Sequences of Six Type Strains of the Genus Massilia.</title>
        <authorList>
            <person name="Miess H."/>
            <person name="Frediansyhah A."/>
            <person name="Gross H."/>
        </authorList>
    </citation>
    <scope>NUCLEOTIDE SEQUENCE [LARGE SCALE GENOMIC DNA]</scope>
    <source>
        <strain evidence="3 4">DSM 17472</strain>
    </source>
</reference>
<feature type="chain" id="PRO_5044601789" description="Carboxypeptidase regulatory-like domain-containing protein" evidence="1">
    <location>
        <begin position="31"/>
        <end position="926"/>
    </location>
</feature>
<dbReference type="Proteomes" id="UP000628442">
    <property type="component" value="Unassembled WGS sequence"/>
</dbReference>
<name>A0A411WZN9_9BURK</name>
<evidence type="ECO:0000256" key="1">
    <source>
        <dbReference type="SAM" id="SignalP"/>
    </source>
</evidence>
<evidence type="ECO:0000313" key="5">
    <source>
        <dbReference type="Proteomes" id="UP000628442"/>
    </source>
</evidence>
<evidence type="ECO:0000313" key="3">
    <source>
        <dbReference type="EMBL" id="QBI02168.1"/>
    </source>
</evidence>
<evidence type="ECO:0008006" key="6">
    <source>
        <dbReference type="Google" id="ProtNLM"/>
    </source>
</evidence>
<keyword evidence="4" id="KW-1185">Reference proteome</keyword>
<dbReference type="EMBL" id="CP036401">
    <property type="protein sequence ID" value="QBI02168.1"/>
    <property type="molecule type" value="Genomic_DNA"/>
</dbReference>
<protein>
    <recommendedName>
        <fullName evidence="6">Carboxypeptidase regulatory-like domain-containing protein</fullName>
    </recommendedName>
</protein>
<accession>A0A411WZN9</accession>
<organism evidence="2 5">
    <name type="scientific">Pseudoduganella albidiflava</name>
    <dbReference type="NCBI Taxonomy" id="321983"/>
    <lineage>
        <taxon>Bacteria</taxon>
        <taxon>Pseudomonadati</taxon>
        <taxon>Pseudomonadota</taxon>
        <taxon>Betaproteobacteria</taxon>
        <taxon>Burkholderiales</taxon>
        <taxon>Oxalobacteraceae</taxon>
        <taxon>Telluria group</taxon>
        <taxon>Pseudoduganella</taxon>
    </lineage>
</organism>
<dbReference type="RefSeq" id="WP_131146283.1">
    <property type="nucleotide sequence ID" value="NZ_BMWV01000013.1"/>
</dbReference>
<dbReference type="AlphaFoldDB" id="A0A411WZN9"/>
<keyword evidence="1" id="KW-0732">Signal</keyword>